<dbReference type="GO" id="GO:0005634">
    <property type="term" value="C:nucleus"/>
    <property type="evidence" value="ECO:0007669"/>
    <property type="project" value="UniProtKB-SubCell"/>
</dbReference>
<accession>W6U8K6</accession>
<dbReference type="AlphaFoldDB" id="W6U8K6"/>
<evidence type="ECO:0000256" key="3">
    <source>
        <dbReference type="ARBA" id="ARBA00023125"/>
    </source>
</evidence>
<feature type="compositionally biased region" description="Low complexity" evidence="6">
    <location>
        <begin position="392"/>
        <end position="410"/>
    </location>
</feature>
<feature type="region of interest" description="Disordered" evidence="6">
    <location>
        <begin position="360"/>
        <end position="414"/>
    </location>
</feature>
<feature type="region of interest" description="Disordered" evidence="6">
    <location>
        <begin position="445"/>
        <end position="487"/>
    </location>
</feature>
<dbReference type="CTD" id="36344109"/>
<evidence type="ECO:0000256" key="6">
    <source>
        <dbReference type="SAM" id="MobiDB-lite"/>
    </source>
</evidence>
<keyword evidence="5" id="KW-0539">Nucleus</keyword>
<reference evidence="8 9" key="1">
    <citation type="journal article" date="2013" name="Nat. Genet.">
        <title>The genome of the hydatid tapeworm Echinococcus granulosus.</title>
        <authorList>
            <person name="Zheng H."/>
            <person name="Zhang W."/>
            <person name="Zhang L."/>
            <person name="Zhang Z."/>
            <person name="Li J."/>
            <person name="Lu G."/>
            <person name="Zhu Y."/>
            <person name="Wang Y."/>
            <person name="Huang Y."/>
            <person name="Liu J."/>
            <person name="Kang H."/>
            <person name="Chen J."/>
            <person name="Wang L."/>
            <person name="Chen A."/>
            <person name="Yu S."/>
            <person name="Gao Z."/>
            <person name="Jin L."/>
            <person name="Gu W."/>
            <person name="Wang Z."/>
            <person name="Zhao L."/>
            <person name="Shi B."/>
            <person name="Wen H."/>
            <person name="Lin R."/>
            <person name="Jones M.K."/>
            <person name="Brejova B."/>
            <person name="Vinar T."/>
            <person name="Zhao G."/>
            <person name="McManus D.P."/>
            <person name="Chen Z."/>
            <person name="Zhou Y."/>
            <person name="Wang S."/>
        </authorList>
    </citation>
    <scope>NUCLEOTIDE SEQUENCE [LARGE SCALE GENOMIC DNA]</scope>
</reference>
<dbReference type="SUPFAM" id="SSF46785">
    <property type="entry name" value="Winged helix' DNA-binding domain"/>
    <property type="match status" value="1"/>
</dbReference>
<dbReference type="PANTHER" id="PTHR12619:SF33">
    <property type="entry name" value="RFX, ISOFORM H"/>
    <property type="match status" value="1"/>
</dbReference>
<evidence type="ECO:0000256" key="2">
    <source>
        <dbReference type="ARBA" id="ARBA00023015"/>
    </source>
</evidence>
<dbReference type="FunFam" id="1.10.10.10:FF:000017">
    <property type="entry name" value="transcription factor RFX3 isoform X1"/>
    <property type="match status" value="1"/>
</dbReference>
<evidence type="ECO:0000313" key="8">
    <source>
        <dbReference type="EMBL" id="EUB56751.1"/>
    </source>
</evidence>
<dbReference type="Pfam" id="PF02257">
    <property type="entry name" value="RFX_DNA_binding"/>
    <property type="match status" value="1"/>
</dbReference>
<feature type="compositionally biased region" description="Low complexity" evidence="6">
    <location>
        <begin position="360"/>
        <end position="377"/>
    </location>
</feature>
<comment type="caution">
    <text evidence="8">The sequence shown here is derived from an EMBL/GenBank/DDBJ whole genome shotgun (WGS) entry which is preliminary data.</text>
</comment>
<dbReference type="OrthoDB" id="10056949at2759"/>
<evidence type="ECO:0000313" key="9">
    <source>
        <dbReference type="Proteomes" id="UP000019149"/>
    </source>
</evidence>
<dbReference type="GeneID" id="36344109"/>
<dbReference type="GO" id="GO:0000978">
    <property type="term" value="F:RNA polymerase II cis-regulatory region sequence-specific DNA binding"/>
    <property type="evidence" value="ECO:0007669"/>
    <property type="project" value="TreeGrafter"/>
</dbReference>
<dbReference type="OMA" id="QHCHENK"/>
<feature type="compositionally biased region" description="Low complexity" evidence="6">
    <location>
        <begin position="837"/>
        <end position="849"/>
    </location>
</feature>
<gene>
    <name evidence="8" type="ORF">EGR_08394</name>
</gene>
<dbReference type="InterPro" id="IPR036390">
    <property type="entry name" value="WH_DNA-bd_sf"/>
</dbReference>
<dbReference type="InterPro" id="IPR057321">
    <property type="entry name" value="RFX1-4/6/8-like_BCD"/>
</dbReference>
<evidence type="ECO:0000256" key="4">
    <source>
        <dbReference type="ARBA" id="ARBA00023163"/>
    </source>
</evidence>
<evidence type="ECO:0000256" key="1">
    <source>
        <dbReference type="ARBA" id="ARBA00004123"/>
    </source>
</evidence>
<dbReference type="STRING" id="6210.W6U8K6"/>
<dbReference type="InterPro" id="IPR003150">
    <property type="entry name" value="DNA-bd_RFX"/>
</dbReference>
<keyword evidence="4" id="KW-0804">Transcription</keyword>
<dbReference type="Pfam" id="PF25340">
    <property type="entry name" value="BCD_RFX"/>
    <property type="match status" value="1"/>
</dbReference>
<feature type="region of interest" description="Disordered" evidence="6">
    <location>
        <begin position="821"/>
        <end position="850"/>
    </location>
</feature>
<proteinExistence type="predicted"/>
<evidence type="ECO:0000256" key="5">
    <source>
        <dbReference type="ARBA" id="ARBA00023242"/>
    </source>
</evidence>
<name>W6U8K6_ECHGR</name>
<dbReference type="KEGG" id="egl:EGR_08394"/>
<dbReference type="EMBL" id="APAU02000105">
    <property type="protein sequence ID" value="EUB56751.1"/>
    <property type="molecule type" value="Genomic_DNA"/>
</dbReference>
<evidence type="ECO:0000259" key="7">
    <source>
        <dbReference type="PROSITE" id="PS51526"/>
    </source>
</evidence>
<protein>
    <submittedName>
        <fullName evidence="8">Transcription factor RFX3</fullName>
    </submittedName>
</protein>
<dbReference type="Proteomes" id="UP000019149">
    <property type="component" value="Unassembled WGS sequence"/>
</dbReference>
<comment type="subcellular location">
    <subcellularLocation>
        <location evidence="1">Nucleus</location>
    </subcellularLocation>
</comment>
<keyword evidence="2" id="KW-0805">Transcription regulation</keyword>
<dbReference type="PROSITE" id="PS51526">
    <property type="entry name" value="RFX_DBD"/>
    <property type="match status" value="1"/>
</dbReference>
<dbReference type="InterPro" id="IPR039779">
    <property type="entry name" value="RFX-like"/>
</dbReference>
<dbReference type="GO" id="GO:0000981">
    <property type="term" value="F:DNA-binding transcription factor activity, RNA polymerase II-specific"/>
    <property type="evidence" value="ECO:0007669"/>
    <property type="project" value="TreeGrafter"/>
</dbReference>
<feature type="compositionally biased region" description="Low complexity" evidence="6">
    <location>
        <begin position="461"/>
        <end position="482"/>
    </location>
</feature>
<dbReference type="InterPro" id="IPR036388">
    <property type="entry name" value="WH-like_DNA-bd_sf"/>
</dbReference>
<keyword evidence="3" id="KW-0238">DNA-binding</keyword>
<sequence>MQPGSSQGATVIQVSKNPVTTHTIIQQNSPHLLVGKLGSTASAAAAAAGSTDSPGLVTDSTTNGAVQTLLPTQYIEAAAEQTVYAATAVSSGGASGGGGGGSGSGGSAGGASGGGGSGQVGFLTLNRGDTQLRRLYSHASAVPKISYEQYQEYAPIIYTPVCGSQTYYQTVGGQVLASSGFGGAGGSIVGAAAAAATAGVGGGGGGATQIVTHQGTTYILQSATGALEEDATALSHTAKASPVTVQWLLENYETAEGVSLPRSTLYFHYLQHCHENKLEPMNPASFGKLIRSVFLGLRTRRLGTRGNSKYHYYGIRIKPSSQLNHYVEDPAFALRHYPNYHRQSMEVVAEWKSLAGKSTATSTTSSGIGANSSSTVSGGVRQGAASVSGAFGDSTVSSGGSSLGSTRTPGVVGGQNRHQHVQFLGEATSALPNLNEICRSAGLPIPGSDDGELSPRVRNASGSSTTSTKKVPSSSALGTSGLTSGGGGAGGGLDGLPTKDLIKFVILYAQSAGNMLDAVVNLDFSSISGAWKAFWRTGDCSEDSVFEKTLSKDRLYALSKNIVVHQFIRLYDHTFYQSLAEVLIPNVLRPIPSSLTQAIRNFAKHLEVWMREALQDLDPVLLRIKLGAVSALAQTLRRYTSLNHLAQAARAVLKNPAQINQMLIDLSRVDFNNVQEQASWVCQCSDATVAHLEQDFKYILQKQSSLEEWAQWLDTVVTGILRPLEGNNLAYARAAHQLILKWSFYSSMVIRDLTLRSAASFGSFHLIRLLYDEYIFYLVEHKVAAHLGMTPVAVMGEMGRAVTRPHCNLSRATAAALVAPAGTSTIESRRSRHNLPTTSSSSSSNTTATGRGKLEAVLTAVKEAVPPCHLVKGETEVEVEATPEAILTSAATTTSDHDEAAAEADEAAICEAFATEAVFPRPSSSSPSTAARQAEVETVAGADGMVEEFLDGEEVEEEEEEEVDEDDGDENENENAMLCRAHESALLKAAEAAAAEAAAAATQKATNGDVGFTGHLNVEEEQVEKCIKVEECESLTQSQQECCDSPPPIVAHATPMRKVVRVTTFEEDASRSASGLSVEQSAGLGVSTATTATTTATSLIIPSEAKRPRLT</sequence>
<feature type="region of interest" description="Disordered" evidence="6">
    <location>
        <begin position="950"/>
        <end position="972"/>
    </location>
</feature>
<dbReference type="Gene3D" id="1.10.10.10">
    <property type="entry name" value="Winged helix-like DNA-binding domain superfamily/Winged helix DNA-binding domain"/>
    <property type="match status" value="1"/>
</dbReference>
<organism evidence="8 9">
    <name type="scientific">Echinococcus granulosus</name>
    <name type="common">Hydatid tapeworm</name>
    <dbReference type="NCBI Taxonomy" id="6210"/>
    <lineage>
        <taxon>Eukaryota</taxon>
        <taxon>Metazoa</taxon>
        <taxon>Spiralia</taxon>
        <taxon>Lophotrochozoa</taxon>
        <taxon>Platyhelminthes</taxon>
        <taxon>Cestoda</taxon>
        <taxon>Eucestoda</taxon>
        <taxon>Cyclophyllidea</taxon>
        <taxon>Taeniidae</taxon>
        <taxon>Echinococcus</taxon>
        <taxon>Echinococcus granulosus group</taxon>
    </lineage>
</organism>
<dbReference type="RefSeq" id="XP_024347947.1">
    <property type="nucleotide sequence ID" value="XM_024497643.1"/>
</dbReference>
<feature type="domain" description="RFX-type winged-helix" evidence="7">
    <location>
        <begin position="244"/>
        <end position="319"/>
    </location>
</feature>
<keyword evidence="9" id="KW-1185">Reference proteome</keyword>
<dbReference type="PANTHER" id="PTHR12619">
    <property type="entry name" value="RFX TRANSCRIPTION FACTOR FAMILY"/>
    <property type="match status" value="1"/>
</dbReference>